<evidence type="ECO:0000256" key="12">
    <source>
        <dbReference type="ARBA" id="ARBA00031832"/>
    </source>
</evidence>
<keyword evidence="17" id="KW-0560">Oxidoreductase</keyword>
<dbReference type="FunFam" id="1.10.1130.10:FF:000001">
    <property type="entry name" value="Periplasmic nitrate reductase, electron transfer subunit"/>
    <property type="match status" value="1"/>
</dbReference>
<keyword evidence="5 13" id="KW-0813">Transport</keyword>
<dbReference type="GO" id="GO:0042597">
    <property type="term" value="C:periplasmic space"/>
    <property type="evidence" value="ECO:0007669"/>
    <property type="project" value="UniProtKB-SubCell"/>
</dbReference>
<gene>
    <name evidence="17" type="primary">napB</name>
    <name evidence="17" type="ORF">OLEAN_C11080</name>
</gene>
<feature type="binding site" description="axial binding residue" evidence="15">
    <location>
        <position position="104"/>
    </location>
    <ligand>
        <name>heme c</name>
        <dbReference type="ChEBI" id="CHEBI:61717"/>
        <label>1</label>
    </ligand>
    <ligandPart>
        <name>Fe</name>
        <dbReference type="ChEBI" id="CHEBI:18248"/>
    </ligandPart>
</feature>
<feature type="binding site" description="covalent" evidence="14">
    <location>
        <position position="143"/>
    </location>
    <ligand>
        <name>heme c</name>
        <dbReference type="ChEBI" id="CHEBI:61717"/>
        <label>2</label>
    </ligand>
</feature>
<comment type="subunit">
    <text evidence="13">Component of the periplasmic nitrate reductase NapAB complex composed of NapA and NapB.</text>
</comment>
<evidence type="ECO:0000313" key="17">
    <source>
        <dbReference type="EMBL" id="CCK75284.1"/>
    </source>
</evidence>
<protein>
    <recommendedName>
        <fullName evidence="4 13">Periplasmic nitrate reductase, electron transfer subunit</fullName>
    </recommendedName>
    <alternativeName>
        <fullName evidence="12 13">Diheme cytochrome c NapB</fullName>
    </alternativeName>
</protein>
<feature type="binding site" description="axial binding residue" evidence="15">
    <location>
        <position position="86"/>
    </location>
    <ligand>
        <name>heme c</name>
        <dbReference type="ChEBI" id="CHEBI:61717"/>
        <label>1</label>
    </ligand>
    <ligandPart>
        <name>Fe</name>
        <dbReference type="ChEBI" id="CHEBI:18248"/>
    </ligandPart>
</feature>
<keyword evidence="11 15" id="KW-0408">Iron</keyword>
<feature type="binding site" description="covalent" evidence="14">
    <location>
        <position position="103"/>
    </location>
    <ligand>
        <name>heme c</name>
        <dbReference type="ChEBI" id="CHEBI:61717"/>
        <label>1</label>
    </ligand>
</feature>
<dbReference type="Pfam" id="PF03892">
    <property type="entry name" value="NapB"/>
    <property type="match status" value="1"/>
</dbReference>
<evidence type="ECO:0000256" key="1">
    <source>
        <dbReference type="ARBA" id="ARBA00002599"/>
    </source>
</evidence>
<feature type="binding site" description="axial binding residue" evidence="15">
    <location>
        <position position="121"/>
    </location>
    <ligand>
        <name>heme c</name>
        <dbReference type="ChEBI" id="CHEBI:61717"/>
        <label>2</label>
    </ligand>
    <ligandPart>
        <name>Fe</name>
        <dbReference type="ChEBI" id="CHEBI:18248"/>
    </ligandPart>
</feature>
<keyword evidence="7 15" id="KW-0479">Metal-binding</keyword>
<feature type="chain" id="PRO_5004374356" description="Periplasmic nitrate reductase, electron transfer subunit" evidence="16">
    <location>
        <begin position="31"/>
        <end position="173"/>
    </location>
</feature>
<dbReference type="PANTHER" id="PTHR38604">
    <property type="entry name" value="PERIPLASMIC NITRATE REDUCTASE, ELECTRON TRANSFER SUBUNIT"/>
    <property type="match status" value="1"/>
</dbReference>
<feature type="binding site" description="axial binding residue" evidence="15">
    <location>
        <position position="144"/>
    </location>
    <ligand>
        <name>heme c</name>
        <dbReference type="ChEBI" id="CHEBI:61717"/>
        <label>2</label>
    </ligand>
    <ligandPart>
        <name>Fe</name>
        <dbReference type="ChEBI" id="CHEBI:18248"/>
    </ligandPart>
</feature>
<evidence type="ECO:0000256" key="5">
    <source>
        <dbReference type="ARBA" id="ARBA00022448"/>
    </source>
</evidence>
<dbReference type="HOGENOM" id="CLU_103367_2_0_6"/>
<evidence type="ECO:0000256" key="4">
    <source>
        <dbReference type="ARBA" id="ARBA00013773"/>
    </source>
</evidence>
<dbReference type="PIRSF" id="PIRSF006105">
    <property type="entry name" value="NapB"/>
    <property type="match status" value="1"/>
</dbReference>
<sequence length="173" mass="19482">MKDTLVNKAVKNAMTFAMTVVLAASSIAFASTASAEKVIDNAPQVSTLRGTTPLNAEATPPIIDMVENNDLKRQRDYPQQPPTIPHDISKYQLDKNFNKCMDCHARKFADEAQAPAVSVTHYMNRDGEFLGEVSPRRYFCTQCHVHQLETEPLVENEFVDMEKIIRQSHKMAK</sequence>
<dbReference type="GO" id="GO:0009061">
    <property type="term" value="P:anaerobic respiration"/>
    <property type="evidence" value="ECO:0007669"/>
    <property type="project" value="InterPro"/>
</dbReference>
<evidence type="ECO:0000256" key="16">
    <source>
        <dbReference type="SAM" id="SignalP"/>
    </source>
</evidence>
<organism evidence="17 18">
    <name type="scientific">Oleispira antarctica RB-8</name>
    <dbReference type="NCBI Taxonomy" id="698738"/>
    <lineage>
        <taxon>Bacteria</taxon>
        <taxon>Pseudomonadati</taxon>
        <taxon>Pseudomonadota</taxon>
        <taxon>Gammaproteobacteria</taxon>
        <taxon>Oceanospirillales</taxon>
        <taxon>Oceanospirillaceae</taxon>
        <taxon>Oleispira</taxon>
    </lineage>
</organism>
<comment type="function">
    <text evidence="1">Electron transfer subunit of the periplasmic nitrate reductase complex NapAB. Receives electrons from the membrane-anchored tetraheme c-type NapC protein and transfers these to NapA subunit, thus allowing electron flow between membrane and periplasm. Essential for periplasmic nitrate reduction with nitrate as the terminal electron acceptor.</text>
</comment>
<evidence type="ECO:0000256" key="11">
    <source>
        <dbReference type="ARBA" id="ARBA00023004"/>
    </source>
</evidence>
<evidence type="ECO:0000256" key="2">
    <source>
        <dbReference type="ARBA" id="ARBA00004418"/>
    </source>
</evidence>
<evidence type="ECO:0000313" key="18">
    <source>
        <dbReference type="Proteomes" id="UP000032749"/>
    </source>
</evidence>
<keyword evidence="18" id="KW-1185">Reference proteome</keyword>
<evidence type="ECO:0000256" key="3">
    <source>
        <dbReference type="ARBA" id="ARBA00007368"/>
    </source>
</evidence>
<comment type="similarity">
    <text evidence="3 13">Belongs to the NapB family.</text>
</comment>
<name>R4YSV4_OLEAN</name>
<evidence type="ECO:0000256" key="7">
    <source>
        <dbReference type="ARBA" id="ARBA00022723"/>
    </source>
</evidence>
<comment type="subcellular location">
    <subcellularLocation>
        <location evidence="2 13">Periplasm</location>
    </subcellularLocation>
</comment>
<proteinExistence type="inferred from homology"/>
<dbReference type="KEGG" id="oai:OLEAN_C11080"/>
<evidence type="ECO:0000256" key="15">
    <source>
        <dbReference type="PIRSR" id="PIRSR006105-2"/>
    </source>
</evidence>
<feature type="signal peptide" evidence="16">
    <location>
        <begin position="1"/>
        <end position="30"/>
    </location>
</feature>
<accession>R4YSV4</accession>
<keyword evidence="9 13" id="KW-0574">Periplasm</keyword>
<dbReference type="InterPro" id="IPR036280">
    <property type="entry name" value="Multihaem_cyt_sf"/>
</dbReference>
<evidence type="ECO:0000256" key="6">
    <source>
        <dbReference type="ARBA" id="ARBA00022617"/>
    </source>
</evidence>
<dbReference type="InterPro" id="IPR005591">
    <property type="entry name" value="NapB"/>
</dbReference>
<evidence type="ECO:0000256" key="10">
    <source>
        <dbReference type="ARBA" id="ARBA00022982"/>
    </source>
</evidence>
<dbReference type="PANTHER" id="PTHR38604:SF1">
    <property type="entry name" value="PERIPLASMIC NITRATE REDUCTASE, ELECTRON TRANSFER SUBUNIT"/>
    <property type="match status" value="1"/>
</dbReference>
<dbReference type="SUPFAM" id="SSF48695">
    <property type="entry name" value="Multiheme cytochromes"/>
    <property type="match status" value="1"/>
</dbReference>
<dbReference type="PATRIC" id="fig|698738.3.peg.1151"/>
<feature type="binding site" description="covalent" evidence="14">
    <location>
        <position position="140"/>
    </location>
    <ligand>
        <name>heme c</name>
        <dbReference type="ChEBI" id="CHEBI:61717"/>
        <label>2</label>
    </ligand>
</feature>
<dbReference type="GO" id="GO:0016491">
    <property type="term" value="F:oxidoreductase activity"/>
    <property type="evidence" value="ECO:0007669"/>
    <property type="project" value="UniProtKB-KW"/>
</dbReference>
<dbReference type="GO" id="GO:0046872">
    <property type="term" value="F:metal ion binding"/>
    <property type="evidence" value="ECO:0007669"/>
    <property type="project" value="UniProtKB-KW"/>
</dbReference>
<dbReference type="AlphaFoldDB" id="R4YSV4"/>
<keyword evidence="6 14" id="KW-0349">Heme</keyword>
<evidence type="ECO:0000256" key="13">
    <source>
        <dbReference type="PIRNR" id="PIRNR006105"/>
    </source>
</evidence>
<feature type="binding site" description="covalent" evidence="14">
    <location>
        <position position="100"/>
    </location>
    <ligand>
        <name>heme c</name>
        <dbReference type="ChEBI" id="CHEBI:61717"/>
        <label>1</label>
    </ligand>
</feature>
<evidence type="ECO:0000256" key="9">
    <source>
        <dbReference type="ARBA" id="ARBA00022764"/>
    </source>
</evidence>
<reference evidence="17 18" key="1">
    <citation type="journal article" date="2013" name="Nat. Commun.">
        <title>Genome sequence and functional genomic analysis of the oil-degrading bacterium Oleispira antarctica.</title>
        <authorList>
            <person name="Kube M."/>
            <person name="Chernikova T.N."/>
            <person name="Al-Ramahi Y."/>
            <person name="Beloqui A."/>
            <person name="Lopez-Cortez N."/>
            <person name="Guazzaroni M.E."/>
            <person name="Heipieper H.J."/>
            <person name="Klages S."/>
            <person name="Kotsyurbenko O.R."/>
            <person name="Langer I."/>
            <person name="Nechitaylo T.Y."/>
            <person name="Lunsdorf H."/>
            <person name="Fernandez M."/>
            <person name="Juarez S."/>
            <person name="Ciordia S."/>
            <person name="Singer A."/>
            <person name="Kagan O."/>
            <person name="Egorova O."/>
            <person name="Petit P.A."/>
            <person name="Stogios P."/>
            <person name="Kim Y."/>
            <person name="Tchigvintsev A."/>
            <person name="Flick R."/>
            <person name="Denaro R."/>
            <person name="Genovese M."/>
            <person name="Albar J.P."/>
            <person name="Reva O.N."/>
            <person name="Martinez-Gomariz M."/>
            <person name="Tran H."/>
            <person name="Ferrer M."/>
            <person name="Savchenko A."/>
            <person name="Yakunin A.F."/>
            <person name="Yakimov M.M."/>
            <person name="Golyshina O.V."/>
            <person name="Reinhardt R."/>
            <person name="Golyshin P.N."/>
        </authorList>
    </citation>
    <scope>NUCLEOTIDE SEQUENCE [LARGE SCALE GENOMIC DNA]</scope>
</reference>
<keyword evidence="8 16" id="KW-0732">Signal</keyword>
<dbReference type="STRING" id="698738.OLEAN_C11080"/>
<dbReference type="EMBL" id="FO203512">
    <property type="protein sequence ID" value="CCK75284.1"/>
    <property type="molecule type" value="Genomic_DNA"/>
</dbReference>
<evidence type="ECO:0000256" key="14">
    <source>
        <dbReference type="PIRSR" id="PIRSR006105-1"/>
    </source>
</evidence>
<keyword evidence="10 13" id="KW-0249">Electron transport</keyword>
<evidence type="ECO:0000256" key="8">
    <source>
        <dbReference type="ARBA" id="ARBA00022729"/>
    </source>
</evidence>
<comment type="PTM">
    <text evidence="14">Binds 2 heme C groups per subunit.</text>
</comment>
<dbReference type="Gene3D" id="1.10.1130.10">
    <property type="entry name" value="Flavocytochrome C3, Chain A"/>
    <property type="match status" value="1"/>
</dbReference>
<dbReference type="Proteomes" id="UP000032749">
    <property type="component" value="Chromosome"/>
</dbReference>